<dbReference type="AlphaFoldDB" id="A0A4Y4D3M5"/>
<dbReference type="OrthoDB" id="4881560at2"/>
<evidence type="ECO:0000313" key="2">
    <source>
        <dbReference type="Proteomes" id="UP000315730"/>
    </source>
</evidence>
<dbReference type="STRING" id="1272.GCA_900014985_01639"/>
<proteinExistence type="predicted"/>
<sequence length="114" mass="12510">MTPSQALARIDHALRDQAAELTVSAETLHLRMGSDEVYRVKGSASDKGWAALPLAATFRAEPHDAGSLIHAEARDDLGWYAAPPQPFVENEVQRRAATLIRRARESTQHPAADR</sequence>
<dbReference type="EMBL" id="BJNW01000017">
    <property type="protein sequence ID" value="GEC99775.1"/>
    <property type="molecule type" value="Genomic_DNA"/>
</dbReference>
<dbReference type="RefSeq" id="WP_068469538.1">
    <property type="nucleotide sequence ID" value="NZ_BJNW01000017.1"/>
</dbReference>
<keyword evidence="2" id="KW-1185">Reference proteome</keyword>
<dbReference type="Proteomes" id="UP000315730">
    <property type="component" value="Unassembled WGS sequence"/>
</dbReference>
<comment type="caution">
    <text evidence="1">The sequence shown here is derived from an EMBL/GenBank/DDBJ whole genome shotgun (WGS) entry which is preliminary data.</text>
</comment>
<gene>
    <name evidence="1" type="ORF">KVA01_19300</name>
</gene>
<accession>A0A4Y4D3M5</accession>
<protein>
    <submittedName>
        <fullName evidence="1">Uncharacterized protein</fullName>
    </submittedName>
</protein>
<name>A0A4Y4D3M5_KOCVA</name>
<evidence type="ECO:0000313" key="1">
    <source>
        <dbReference type="EMBL" id="GEC99775.1"/>
    </source>
</evidence>
<organism evidence="1 2">
    <name type="scientific">Kocuria varians</name>
    <name type="common">Micrococcus varians</name>
    <dbReference type="NCBI Taxonomy" id="1272"/>
    <lineage>
        <taxon>Bacteria</taxon>
        <taxon>Bacillati</taxon>
        <taxon>Actinomycetota</taxon>
        <taxon>Actinomycetes</taxon>
        <taxon>Micrococcales</taxon>
        <taxon>Micrococcaceae</taxon>
        <taxon>Kocuria</taxon>
    </lineage>
</organism>
<reference evidence="1 2" key="1">
    <citation type="submission" date="2019-06" db="EMBL/GenBank/DDBJ databases">
        <title>Whole genome shotgun sequence of Kocuria varians NBRC 15358.</title>
        <authorList>
            <person name="Hosoyama A."/>
            <person name="Uohara A."/>
            <person name="Ohji S."/>
            <person name="Ichikawa N."/>
        </authorList>
    </citation>
    <scope>NUCLEOTIDE SEQUENCE [LARGE SCALE GENOMIC DNA]</scope>
    <source>
        <strain evidence="1 2">NBRC 15358</strain>
    </source>
</reference>